<proteinExistence type="predicted"/>
<name>A0A6A0A8G8_HAELA</name>
<dbReference type="EMBL" id="BLLF01004063">
    <property type="protein sequence ID" value="GFH28842.1"/>
    <property type="molecule type" value="Genomic_DNA"/>
</dbReference>
<protein>
    <submittedName>
        <fullName evidence="2">Uncharacterized protein</fullName>
    </submittedName>
</protein>
<gene>
    <name evidence="2" type="ORF">HaLaN_27397</name>
</gene>
<feature type="non-terminal residue" evidence="2">
    <location>
        <position position="1"/>
    </location>
</feature>
<dbReference type="AlphaFoldDB" id="A0A6A0A8G8"/>
<keyword evidence="3" id="KW-1185">Reference proteome</keyword>
<accession>A0A6A0A8G8</accession>
<evidence type="ECO:0000313" key="2">
    <source>
        <dbReference type="EMBL" id="GFH28842.1"/>
    </source>
</evidence>
<sequence>MMTTRRCSLGLLMLLAVVVHGRELKTFSFGPTSSSSAYASALAQASSQNQWNPFFNTLGNSFNQNPTSTSSALAQASAL</sequence>
<feature type="chain" id="PRO_5025457562" evidence="1">
    <location>
        <begin position="22"/>
        <end position="79"/>
    </location>
</feature>
<evidence type="ECO:0000313" key="3">
    <source>
        <dbReference type="Proteomes" id="UP000485058"/>
    </source>
</evidence>
<comment type="caution">
    <text evidence="2">The sequence shown here is derived from an EMBL/GenBank/DDBJ whole genome shotgun (WGS) entry which is preliminary data.</text>
</comment>
<keyword evidence="1" id="KW-0732">Signal</keyword>
<organism evidence="2 3">
    <name type="scientific">Haematococcus lacustris</name>
    <name type="common">Green alga</name>
    <name type="synonym">Haematococcus pluvialis</name>
    <dbReference type="NCBI Taxonomy" id="44745"/>
    <lineage>
        <taxon>Eukaryota</taxon>
        <taxon>Viridiplantae</taxon>
        <taxon>Chlorophyta</taxon>
        <taxon>core chlorophytes</taxon>
        <taxon>Chlorophyceae</taxon>
        <taxon>CS clade</taxon>
        <taxon>Chlamydomonadales</taxon>
        <taxon>Haematococcaceae</taxon>
        <taxon>Haematococcus</taxon>
    </lineage>
</organism>
<feature type="signal peptide" evidence="1">
    <location>
        <begin position="1"/>
        <end position="21"/>
    </location>
</feature>
<reference evidence="2 3" key="1">
    <citation type="submission" date="2020-02" db="EMBL/GenBank/DDBJ databases">
        <title>Draft genome sequence of Haematococcus lacustris strain NIES-144.</title>
        <authorList>
            <person name="Morimoto D."/>
            <person name="Nakagawa S."/>
            <person name="Yoshida T."/>
            <person name="Sawayama S."/>
        </authorList>
    </citation>
    <scope>NUCLEOTIDE SEQUENCE [LARGE SCALE GENOMIC DNA]</scope>
    <source>
        <strain evidence="2 3">NIES-144</strain>
    </source>
</reference>
<evidence type="ECO:0000256" key="1">
    <source>
        <dbReference type="SAM" id="SignalP"/>
    </source>
</evidence>
<dbReference type="Proteomes" id="UP000485058">
    <property type="component" value="Unassembled WGS sequence"/>
</dbReference>